<proteinExistence type="inferred from homology"/>
<keyword evidence="6" id="KW-1185">Reference proteome</keyword>
<evidence type="ECO:0000313" key="6">
    <source>
        <dbReference type="Proteomes" id="UP000298663"/>
    </source>
</evidence>
<dbReference type="AlphaFoldDB" id="A0A4U5N5L5"/>
<dbReference type="InterPro" id="IPR029058">
    <property type="entry name" value="AB_hydrolase_fold"/>
</dbReference>
<name>A0A4U5N5L5_STECR</name>
<evidence type="ECO:0000259" key="4">
    <source>
        <dbReference type="Pfam" id="PF00561"/>
    </source>
</evidence>
<dbReference type="PANTHER" id="PTHR46197">
    <property type="entry name" value="PROTEIN ABHD14B-LIKE"/>
    <property type="match status" value="1"/>
</dbReference>
<dbReference type="InterPro" id="IPR000073">
    <property type="entry name" value="AB_hydrolase_1"/>
</dbReference>
<feature type="domain" description="AB hydrolase-1" evidence="4">
    <location>
        <begin position="23"/>
        <end position="118"/>
    </location>
</feature>
<reference evidence="5 6" key="1">
    <citation type="journal article" date="2015" name="Genome Biol.">
        <title>Comparative genomics of Steinernema reveals deeply conserved gene regulatory networks.</title>
        <authorList>
            <person name="Dillman A.R."/>
            <person name="Macchietto M."/>
            <person name="Porter C.F."/>
            <person name="Rogers A."/>
            <person name="Williams B."/>
            <person name="Antoshechkin I."/>
            <person name="Lee M.M."/>
            <person name="Goodwin Z."/>
            <person name="Lu X."/>
            <person name="Lewis E.E."/>
            <person name="Goodrich-Blair H."/>
            <person name="Stock S.P."/>
            <person name="Adams B.J."/>
            <person name="Sternberg P.W."/>
            <person name="Mortazavi A."/>
        </authorList>
    </citation>
    <scope>NUCLEOTIDE SEQUENCE [LARGE SCALE GENOMIC DNA]</scope>
    <source>
        <strain evidence="5 6">ALL</strain>
    </source>
</reference>
<evidence type="ECO:0000256" key="1">
    <source>
        <dbReference type="ARBA" id="ARBA00004496"/>
    </source>
</evidence>
<dbReference type="PANTHER" id="PTHR46197:SF3">
    <property type="entry name" value="AB HYDROLASE-1 DOMAIN-CONTAINING PROTEIN"/>
    <property type="match status" value="1"/>
</dbReference>
<evidence type="ECO:0000256" key="2">
    <source>
        <dbReference type="ARBA" id="ARBA00022490"/>
    </source>
</evidence>
<gene>
    <name evidence="5" type="ORF">L596_018486</name>
</gene>
<accession>A0A4U5N5L5</accession>
<dbReference type="OrthoDB" id="284184at2759"/>
<organism evidence="5 6">
    <name type="scientific">Steinernema carpocapsae</name>
    <name type="common">Entomopathogenic nematode</name>
    <dbReference type="NCBI Taxonomy" id="34508"/>
    <lineage>
        <taxon>Eukaryota</taxon>
        <taxon>Metazoa</taxon>
        <taxon>Ecdysozoa</taxon>
        <taxon>Nematoda</taxon>
        <taxon>Chromadorea</taxon>
        <taxon>Rhabditida</taxon>
        <taxon>Tylenchina</taxon>
        <taxon>Panagrolaimomorpha</taxon>
        <taxon>Strongyloidoidea</taxon>
        <taxon>Steinernematidae</taxon>
        <taxon>Steinernema</taxon>
    </lineage>
</organism>
<dbReference type="Pfam" id="PF00561">
    <property type="entry name" value="Abhydrolase_1"/>
    <property type="match status" value="1"/>
</dbReference>
<dbReference type="Gene3D" id="3.40.50.1820">
    <property type="entry name" value="alpha/beta hydrolase"/>
    <property type="match status" value="1"/>
</dbReference>
<dbReference type="GO" id="GO:0005737">
    <property type="term" value="C:cytoplasm"/>
    <property type="evidence" value="ECO:0007669"/>
    <property type="project" value="UniProtKB-SubCell"/>
</dbReference>
<reference evidence="5 6" key="2">
    <citation type="journal article" date="2019" name="G3 (Bethesda)">
        <title>Hybrid Assembly of the Genome of the Entomopathogenic Nematode Steinernema carpocapsae Identifies the X-Chromosome.</title>
        <authorList>
            <person name="Serra L."/>
            <person name="Macchietto M."/>
            <person name="Macias-Munoz A."/>
            <person name="McGill C.J."/>
            <person name="Rodriguez I.M."/>
            <person name="Rodriguez B."/>
            <person name="Murad R."/>
            <person name="Mortazavi A."/>
        </authorList>
    </citation>
    <scope>NUCLEOTIDE SEQUENCE [LARGE SCALE GENOMIC DNA]</scope>
    <source>
        <strain evidence="5 6">ALL</strain>
    </source>
</reference>
<keyword evidence="2" id="KW-0963">Cytoplasm</keyword>
<evidence type="ECO:0000313" key="5">
    <source>
        <dbReference type="EMBL" id="TKR77533.1"/>
    </source>
</evidence>
<comment type="caution">
    <text evidence="5">The sequence shown here is derived from an EMBL/GenBank/DDBJ whole genome shotgun (WGS) entry which is preliminary data.</text>
</comment>
<comment type="subcellular location">
    <subcellularLocation>
        <location evidence="1">Cytoplasm</location>
    </subcellularLocation>
</comment>
<sequence>MISNEIFYRESFPPFSIKHRGDVLLLHGKAFSSAEWTRERPSLIQMLAASGHRTVALDIPGFGNVKSKGAKPSDPADFLDAFVKTLGLQNLTLVAPSSSGSFAIPFVDRFETEIEAFVPIDVCCAKMKADWKTAKWVLIVGIPASTLAKADKSLWFSH</sequence>
<protein>
    <recommendedName>
        <fullName evidence="4">AB hydrolase-1 domain-containing protein</fullName>
    </recommendedName>
</protein>
<dbReference type="EMBL" id="AZBU02000005">
    <property type="protein sequence ID" value="TKR77533.1"/>
    <property type="molecule type" value="Genomic_DNA"/>
</dbReference>
<dbReference type="Proteomes" id="UP000298663">
    <property type="component" value="Unassembled WGS sequence"/>
</dbReference>
<dbReference type="STRING" id="34508.A0A4U5N5L5"/>
<evidence type="ECO:0000256" key="3">
    <source>
        <dbReference type="ARBA" id="ARBA00037942"/>
    </source>
</evidence>
<comment type="similarity">
    <text evidence="3">Belongs to the AB hydrolase superfamily. ABHD14 family.</text>
</comment>
<dbReference type="SUPFAM" id="SSF53474">
    <property type="entry name" value="alpha/beta-Hydrolases"/>
    <property type="match status" value="1"/>
</dbReference>